<sequence length="36" mass="4056">MTHALPALNAMISPALHICRMETGWHFKMSAASWML</sequence>
<evidence type="ECO:0000313" key="1">
    <source>
        <dbReference type="EMBL" id="SNW07157.1"/>
    </source>
</evidence>
<dbReference type="KEGG" id="ecor:SAMEA4412678_0445"/>
<dbReference type="AlphaFoldDB" id="A0A8B4G4N7"/>
<proteinExistence type="predicted"/>
<protein>
    <submittedName>
        <fullName evidence="1">Uncharacterized protein</fullName>
    </submittedName>
</protein>
<name>A0A8B4G4N7_EIKCO</name>
<reference evidence="1 2" key="1">
    <citation type="submission" date="2017-06" db="EMBL/GenBank/DDBJ databases">
        <authorList>
            <consortium name="Pathogen Informatics"/>
        </authorList>
    </citation>
    <scope>NUCLEOTIDE SEQUENCE [LARGE SCALE GENOMIC DNA]</scope>
    <source>
        <strain evidence="1 2">NCTC10596</strain>
    </source>
</reference>
<accession>A0A8B4G4N7</accession>
<organism evidence="1 2">
    <name type="scientific">Eikenella corrodens</name>
    <dbReference type="NCBI Taxonomy" id="539"/>
    <lineage>
        <taxon>Bacteria</taxon>
        <taxon>Pseudomonadati</taxon>
        <taxon>Pseudomonadota</taxon>
        <taxon>Betaproteobacteria</taxon>
        <taxon>Neisseriales</taxon>
        <taxon>Neisseriaceae</taxon>
        <taxon>Eikenella</taxon>
    </lineage>
</organism>
<dbReference type="Proteomes" id="UP000215465">
    <property type="component" value="Chromosome 1"/>
</dbReference>
<evidence type="ECO:0000313" key="2">
    <source>
        <dbReference type="Proteomes" id="UP000215465"/>
    </source>
</evidence>
<dbReference type="EMBL" id="LT906482">
    <property type="protein sequence ID" value="SNW07157.1"/>
    <property type="molecule type" value="Genomic_DNA"/>
</dbReference>
<gene>
    <name evidence="1" type="ORF">SAMEA4412678_00445</name>
</gene>